<evidence type="ECO:0000313" key="14">
    <source>
        <dbReference type="EMBL" id="PNT72441.1"/>
    </source>
</evidence>
<dbReference type="AlphaFoldDB" id="A0A2K2DDU2"/>
<dbReference type="Pfam" id="PF00067">
    <property type="entry name" value="p450"/>
    <property type="match status" value="1"/>
</dbReference>
<evidence type="ECO:0008006" key="17">
    <source>
        <dbReference type="Google" id="ProtNLM"/>
    </source>
</evidence>
<reference evidence="15" key="3">
    <citation type="submission" date="2018-08" db="UniProtKB">
        <authorList>
            <consortium name="EnsemblPlants"/>
        </authorList>
    </citation>
    <scope>IDENTIFICATION</scope>
    <source>
        <strain evidence="15">cv. Bd21</strain>
    </source>
</reference>
<evidence type="ECO:0000256" key="3">
    <source>
        <dbReference type="ARBA" id="ARBA00022617"/>
    </source>
</evidence>
<keyword evidence="9 12" id="KW-0503">Monooxygenase</keyword>
<reference evidence="14" key="2">
    <citation type="submission" date="2017-06" db="EMBL/GenBank/DDBJ databases">
        <title>WGS assembly of Brachypodium distachyon.</title>
        <authorList>
            <consortium name="The International Brachypodium Initiative"/>
            <person name="Lucas S."/>
            <person name="Harmon-Smith M."/>
            <person name="Lail K."/>
            <person name="Tice H."/>
            <person name="Grimwood J."/>
            <person name="Bruce D."/>
            <person name="Barry K."/>
            <person name="Shu S."/>
            <person name="Lindquist E."/>
            <person name="Wang M."/>
            <person name="Pitluck S."/>
            <person name="Vogel J.P."/>
            <person name="Garvin D.F."/>
            <person name="Mockler T.C."/>
            <person name="Schmutz J."/>
            <person name="Rokhsar D."/>
            <person name="Bevan M.W."/>
        </authorList>
    </citation>
    <scope>NUCLEOTIDE SEQUENCE</scope>
    <source>
        <strain evidence="14">Bd21</strain>
    </source>
</reference>
<dbReference type="GO" id="GO:0016020">
    <property type="term" value="C:membrane"/>
    <property type="evidence" value="ECO:0007669"/>
    <property type="project" value="UniProtKB-SubCell"/>
</dbReference>
<organism evidence="14">
    <name type="scientific">Brachypodium distachyon</name>
    <name type="common">Purple false brome</name>
    <name type="synonym">Trachynia distachya</name>
    <dbReference type="NCBI Taxonomy" id="15368"/>
    <lineage>
        <taxon>Eukaryota</taxon>
        <taxon>Viridiplantae</taxon>
        <taxon>Streptophyta</taxon>
        <taxon>Embryophyta</taxon>
        <taxon>Tracheophyta</taxon>
        <taxon>Spermatophyta</taxon>
        <taxon>Magnoliopsida</taxon>
        <taxon>Liliopsida</taxon>
        <taxon>Poales</taxon>
        <taxon>Poaceae</taxon>
        <taxon>BOP clade</taxon>
        <taxon>Pooideae</taxon>
        <taxon>Stipodae</taxon>
        <taxon>Brachypodieae</taxon>
        <taxon>Brachypodium</taxon>
    </lineage>
</organism>
<dbReference type="PANTHER" id="PTHR24282">
    <property type="entry name" value="CYTOCHROME P450 FAMILY MEMBER"/>
    <property type="match status" value="1"/>
</dbReference>
<name>A0A2K2DDU2_BRADI</name>
<keyword evidence="10 13" id="KW-0472">Membrane</keyword>
<evidence type="ECO:0000256" key="2">
    <source>
        <dbReference type="ARBA" id="ARBA00010617"/>
    </source>
</evidence>
<dbReference type="PANTHER" id="PTHR24282:SF106">
    <property type="entry name" value="CYTOCHROME P450 FAMILY 72 SUBFAMILY A POLYPEPTIDE 8"/>
    <property type="match status" value="1"/>
</dbReference>
<dbReference type="PRINTS" id="PR00463">
    <property type="entry name" value="EP450I"/>
</dbReference>
<dbReference type="PRINTS" id="PR00385">
    <property type="entry name" value="P450"/>
</dbReference>
<dbReference type="PROSITE" id="PS00086">
    <property type="entry name" value="CYTOCHROME_P450"/>
    <property type="match status" value="1"/>
</dbReference>
<keyword evidence="7 12" id="KW-0560">Oxidoreductase</keyword>
<evidence type="ECO:0000256" key="11">
    <source>
        <dbReference type="PIRSR" id="PIRSR602401-1"/>
    </source>
</evidence>
<dbReference type="GO" id="GO:0016705">
    <property type="term" value="F:oxidoreductase activity, acting on paired donors, with incorporation or reduction of molecular oxygen"/>
    <property type="evidence" value="ECO:0007669"/>
    <property type="project" value="InterPro"/>
</dbReference>
<keyword evidence="6 13" id="KW-1133">Transmembrane helix</keyword>
<dbReference type="SUPFAM" id="SSF48264">
    <property type="entry name" value="Cytochrome P450"/>
    <property type="match status" value="1"/>
</dbReference>
<gene>
    <name evidence="14" type="ORF">BRADI_2g44330v3</name>
</gene>
<dbReference type="InterPro" id="IPR002401">
    <property type="entry name" value="Cyt_P450_E_grp-I"/>
</dbReference>
<keyword evidence="16" id="KW-1185">Reference proteome</keyword>
<dbReference type="GO" id="GO:0005506">
    <property type="term" value="F:iron ion binding"/>
    <property type="evidence" value="ECO:0007669"/>
    <property type="project" value="InterPro"/>
</dbReference>
<keyword evidence="5 11" id="KW-0479">Metal-binding</keyword>
<protein>
    <recommendedName>
        <fullName evidence="17">Cytochrome P450</fullName>
    </recommendedName>
</protein>
<accession>A0A2K2DDU2</accession>
<evidence type="ECO:0000313" key="15">
    <source>
        <dbReference type="EnsemblPlants" id="PNT72441"/>
    </source>
</evidence>
<dbReference type="Proteomes" id="UP000008810">
    <property type="component" value="Chromosome 2"/>
</dbReference>
<feature type="transmembrane region" description="Helical" evidence="13">
    <location>
        <begin position="12"/>
        <end position="30"/>
    </location>
</feature>
<reference evidence="14 15" key="1">
    <citation type="journal article" date="2010" name="Nature">
        <title>Genome sequencing and analysis of the model grass Brachypodium distachyon.</title>
        <authorList>
            <consortium name="International Brachypodium Initiative"/>
        </authorList>
    </citation>
    <scope>NUCLEOTIDE SEQUENCE [LARGE SCALE GENOMIC DNA]</scope>
    <source>
        <strain evidence="14 15">Bd21</strain>
    </source>
</reference>
<dbReference type="Gene3D" id="1.10.630.10">
    <property type="entry name" value="Cytochrome P450"/>
    <property type="match status" value="1"/>
</dbReference>
<proteinExistence type="inferred from homology"/>
<comment type="subcellular location">
    <subcellularLocation>
        <location evidence="1">Membrane</location>
    </subcellularLocation>
</comment>
<keyword evidence="8 11" id="KW-0408">Iron</keyword>
<dbReference type="EMBL" id="CM000881">
    <property type="protein sequence ID" value="PNT72441.1"/>
    <property type="molecule type" value="Genomic_DNA"/>
</dbReference>
<dbReference type="Gramene" id="PNT72441">
    <property type="protein sequence ID" value="PNT72441"/>
    <property type="gene ID" value="BRADI_2g44330v3"/>
</dbReference>
<evidence type="ECO:0000256" key="10">
    <source>
        <dbReference type="ARBA" id="ARBA00023136"/>
    </source>
</evidence>
<dbReference type="InterPro" id="IPR017972">
    <property type="entry name" value="Cyt_P450_CS"/>
</dbReference>
<dbReference type="EnsemblPlants" id="PNT72441">
    <property type="protein sequence ID" value="PNT72441"/>
    <property type="gene ID" value="BRADI_2g44330v3"/>
</dbReference>
<dbReference type="GO" id="GO:0006629">
    <property type="term" value="P:lipid metabolic process"/>
    <property type="evidence" value="ECO:0007669"/>
    <property type="project" value="UniProtKB-ARBA"/>
</dbReference>
<dbReference type="GO" id="GO:0004497">
    <property type="term" value="F:monooxygenase activity"/>
    <property type="evidence" value="ECO:0000318"/>
    <property type="project" value="GO_Central"/>
</dbReference>
<evidence type="ECO:0000256" key="6">
    <source>
        <dbReference type="ARBA" id="ARBA00022989"/>
    </source>
</evidence>
<dbReference type="InterPro" id="IPR050665">
    <property type="entry name" value="Cytochrome_P450_Monooxygen"/>
</dbReference>
<dbReference type="InterPro" id="IPR036396">
    <property type="entry name" value="Cyt_P450_sf"/>
</dbReference>
<evidence type="ECO:0000256" key="5">
    <source>
        <dbReference type="ARBA" id="ARBA00022723"/>
    </source>
</evidence>
<comment type="cofactor">
    <cofactor evidence="11">
        <name>heme</name>
        <dbReference type="ChEBI" id="CHEBI:30413"/>
    </cofactor>
</comment>
<dbReference type="InterPro" id="IPR001128">
    <property type="entry name" value="Cyt_P450"/>
</dbReference>
<evidence type="ECO:0000256" key="4">
    <source>
        <dbReference type="ARBA" id="ARBA00022692"/>
    </source>
</evidence>
<evidence type="ECO:0000256" key="13">
    <source>
        <dbReference type="SAM" id="Phobius"/>
    </source>
</evidence>
<comment type="similarity">
    <text evidence="2 12">Belongs to the cytochrome P450 family.</text>
</comment>
<feature type="binding site" description="axial binding residue" evidence="11">
    <location>
        <position position="468"/>
    </location>
    <ligand>
        <name>heme</name>
        <dbReference type="ChEBI" id="CHEBI:30413"/>
    </ligand>
    <ligandPart>
        <name>Fe</name>
        <dbReference type="ChEBI" id="CHEBI:18248"/>
    </ligandPart>
</feature>
<evidence type="ECO:0000256" key="7">
    <source>
        <dbReference type="ARBA" id="ARBA00023002"/>
    </source>
</evidence>
<evidence type="ECO:0000256" key="9">
    <source>
        <dbReference type="ARBA" id="ARBA00023033"/>
    </source>
</evidence>
<dbReference type="OrthoDB" id="1470350at2759"/>
<evidence type="ECO:0000313" key="16">
    <source>
        <dbReference type="Proteomes" id="UP000008810"/>
    </source>
</evidence>
<keyword evidence="4 13" id="KW-0812">Transmembrane</keyword>
<dbReference type="InParanoid" id="A0A2K2DDU2"/>
<evidence type="ECO:0000256" key="8">
    <source>
        <dbReference type="ARBA" id="ARBA00023004"/>
    </source>
</evidence>
<dbReference type="STRING" id="15368.A0A2K2DDU2"/>
<dbReference type="GO" id="GO:0020037">
    <property type="term" value="F:heme binding"/>
    <property type="evidence" value="ECO:0007669"/>
    <property type="project" value="InterPro"/>
</dbReference>
<keyword evidence="3 11" id="KW-0349">Heme</keyword>
<sequence length="520" mass="59077">MAIAAVLSQPWSLVFSLGAIVALWWAWRVLELAWINPRRLGLALQAQGLRGTAYRFPFGDLKEFARLVAVARSKPIMPPSHSITPRVAPLYHNVIKEHGKISVTWFGPMPRVIVNDPKLVREILSNKFGHFRKRKFTNGIVRRLANGLVSHDGEKWATHRRIINPAFHKMWPAFVACCNELVTRWEERVGTDEVREIDVWPEFQNLTGDVISRAAFGSSFSEGRRIFQIQSEQAQNVVRMVNTLYLPGFRFLPTKLNRRVKANACEVETLLKGIIRKREKAMEAGSASNEDLLGVLMECNIAESKEAGNSKPVMTMDDIIGELKLFYFAGMDTTAVLLTWTMVALSMHPEWQDRAREEVLYVFGEKNQPDFDGINQLKVVGMILYEVLRLYPPVIQFDRQTYKEIELGGIKYPPGVILSLPIVFLHHDKDVWGEDADEFRPERFAEGISKASRNSPAFFPFGWGPRICVGQNFALIEAKMALSKILQRFSFGLSPSYMHAPFPVSTLQPDHGAQIMLKKL</sequence>
<evidence type="ECO:0000256" key="12">
    <source>
        <dbReference type="RuleBase" id="RU000461"/>
    </source>
</evidence>
<evidence type="ECO:0000256" key="1">
    <source>
        <dbReference type="ARBA" id="ARBA00004370"/>
    </source>
</evidence>